<dbReference type="InterPro" id="IPR029044">
    <property type="entry name" value="Nucleotide-diphossugar_trans"/>
</dbReference>
<proteinExistence type="predicted"/>
<dbReference type="AlphaFoldDB" id="A0A699Y9E1"/>
<gene>
    <name evidence="1" type="ORF">HaLaN_01352</name>
</gene>
<name>A0A699Y9E1_HAELA</name>
<evidence type="ECO:0000313" key="1">
    <source>
        <dbReference type="EMBL" id="GFH06683.1"/>
    </source>
</evidence>
<accession>A0A699Y9E1</accession>
<dbReference type="SUPFAM" id="SSF53448">
    <property type="entry name" value="Nucleotide-diphospho-sugar transferases"/>
    <property type="match status" value="1"/>
</dbReference>
<keyword evidence="2" id="KW-1185">Reference proteome</keyword>
<protein>
    <submittedName>
        <fullName evidence="1">Glycosyl transferase family 8</fullName>
    </submittedName>
</protein>
<evidence type="ECO:0000313" key="2">
    <source>
        <dbReference type="Proteomes" id="UP000485058"/>
    </source>
</evidence>
<comment type="caution">
    <text evidence="1">The sequence shown here is derived from an EMBL/GenBank/DDBJ whole genome shotgun (WGS) entry which is preliminary data.</text>
</comment>
<organism evidence="1 2">
    <name type="scientific">Haematococcus lacustris</name>
    <name type="common">Green alga</name>
    <name type="synonym">Haematococcus pluvialis</name>
    <dbReference type="NCBI Taxonomy" id="44745"/>
    <lineage>
        <taxon>Eukaryota</taxon>
        <taxon>Viridiplantae</taxon>
        <taxon>Chlorophyta</taxon>
        <taxon>core chlorophytes</taxon>
        <taxon>Chlorophyceae</taxon>
        <taxon>CS clade</taxon>
        <taxon>Chlamydomonadales</taxon>
        <taxon>Haematococcaceae</taxon>
        <taxon>Haematococcus</taxon>
    </lineage>
</organism>
<dbReference type="EMBL" id="BLLF01000051">
    <property type="protein sequence ID" value="GFH06683.1"/>
    <property type="molecule type" value="Genomic_DNA"/>
</dbReference>
<reference evidence="1 2" key="1">
    <citation type="submission" date="2020-02" db="EMBL/GenBank/DDBJ databases">
        <title>Draft genome sequence of Haematococcus lacustris strain NIES-144.</title>
        <authorList>
            <person name="Morimoto D."/>
            <person name="Nakagawa S."/>
            <person name="Yoshida T."/>
            <person name="Sawayama S."/>
        </authorList>
    </citation>
    <scope>NUCLEOTIDE SEQUENCE [LARGE SCALE GENOMIC DNA]</scope>
    <source>
        <strain evidence="1 2">NIES-144</strain>
    </source>
</reference>
<dbReference type="GO" id="GO:0016740">
    <property type="term" value="F:transferase activity"/>
    <property type="evidence" value="ECO:0007669"/>
    <property type="project" value="UniProtKB-KW"/>
</dbReference>
<dbReference type="Gene3D" id="3.90.550.10">
    <property type="entry name" value="Spore Coat Polysaccharide Biosynthesis Protein SpsA, Chain A"/>
    <property type="match status" value="1"/>
</dbReference>
<dbReference type="Proteomes" id="UP000485058">
    <property type="component" value="Unassembled WGS sequence"/>
</dbReference>
<keyword evidence="1" id="KW-0808">Transferase</keyword>
<sequence>MKLASDTKLHSLSSRRTYGAVAHWPLARKLLWLVCSAVIGASLYTYISDIQANAANVKIQSGKQAARAAPIWFNLGWNQPYSAAGHGIKFASPSQEDDRFVWIFTYNDQSSSYDSMMQAAVTSAIEVGHLRPFCLYSGSQTSPVYHWLADHGVILVRHTPAWADQFWQAAEPLHLQNLVHSHLYATKETMTGTFQRIDIPIIPEFRDFQYVLFSDTDVLFLSKFSLAQVPQLPPYVAMAPEMTDAFPYNAGIMLMNLPGLRATYSSLLATILSNRHGLYFPGYGPLDQGAYNQHYEESIKKHTLNKVYNAKPYQSCVPDAMLLHLHGPKPADYERFYNMGQ</sequence>